<comment type="similarity">
    <text evidence="2">Belongs to the AIM9 family.</text>
</comment>
<reference evidence="11" key="3">
    <citation type="submission" date="2025-04" db="UniProtKB">
        <authorList>
            <consortium name="RefSeq"/>
        </authorList>
    </citation>
    <scope>IDENTIFICATION</scope>
    <source>
        <strain evidence="11">CBS 304.34</strain>
    </source>
</reference>
<name>A0A6A6YYV4_9PEZI</name>
<dbReference type="GeneID" id="54468582"/>
<sequence>MLGWLCNLWQPALAKKTRPTLPIGTDSSQLRIGSSIRQSEAVQKALFPRRRHFSDIDKQQKSNTNRLQEQDLISKESDPHQYTAGYWLHRTQLQRQARSIDFNFSALCEKAVAVFPGAGSVVRYDKLEGGFNRAFIMHLDNDKKVVARIPFRVAGPRRLTTHSEVATISYIRSFTKIPVPKVLDWSDDDSNLTGTEYIIMEHVPGVQLAQKWPYMTPLQHLTCVEHLAEMVIEMVRLPFPAFGSLYFANAPIDYASRIEFAEGFCIGPHCGRTYWDRNASEARFYKERPPNQGPWADLEAYSAALIDVGFSRIPKADPTETRLPYRGSVQEHRRLLDHSRAILKALIKTPTIENLASPTLLHPDLHMRNLYVSDDDPTSITAIIDWQSTSIEPLFAYADYIPDYADNPLKDQPAMKKLLNRDDAEETPETREEEAARKRQENDVERCIKIFEVMMLGFVQKFHEARVMGDQPVLRFIRYCDGSWRDSAAALRQEMIELSGRWEELGLPGDCPYQPTEEELAEHAKQYEDFKEAERLRLGIRGLTGCDSDGWVAAEDWEA</sequence>
<dbReference type="InterPro" id="IPR051035">
    <property type="entry name" value="Mito_inheritance_9"/>
</dbReference>
<evidence type="ECO:0000256" key="2">
    <source>
        <dbReference type="ARBA" id="ARBA00005543"/>
    </source>
</evidence>
<comment type="subcellular location">
    <subcellularLocation>
        <location evidence="1">Mitochondrion</location>
    </subcellularLocation>
</comment>
<gene>
    <name evidence="9 11" type="ORF">BDZ99DRAFT_567476</name>
</gene>
<organism evidence="9">
    <name type="scientific">Mytilinidion resinicola</name>
    <dbReference type="NCBI Taxonomy" id="574789"/>
    <lineage>
        <taxon>Eukaryota</taxon>
        <taxon>Fungi</taxon>
        <taxon>Dikarya</taxon>
        <taxon>Ascomycota</taxon>
        <taxon>Pezizomycotina</taxon>
        <taxon>Dothideomycetes</taxon>
        <taxon>Pleosporomycetidae</taxon>
        <taxon>Mytilinidiales</taxon>
        <taxon>Mytilinidiaceae</taxon>
        <taxon>Mytilinidion</taxon>
    </lineage>
</organism>
<evidence type="ECO:0000259" key="8">
    <source>
        <dbReference type="Pfam" id="PF01636"/>
    </source>
</evidence>
<dbReference type="SUPFAM" id="SSF56112">
    <property type="entry name" value="Protein kinase-like (PK-like)"/>
    <property type="match status" value="1"/>
</dbReference>
<keyword evidence="4" id="KW-0809">Transit peptide</keyword>
<dbReference type="EMBL" id="MU003695">
    <property type="protein sequence ID" value="KAF2813728.1"/>
    <property type="molecule type" value="Genomic_DNA"/>
</dbReference>
<evidence type="ECO:0000313" key="9">
    <source>
        <dbReference type="EMBL" id="KAF2813728.1"/>
    </source>
</evidence>
<dbReference type="Gene3D" id="3.30.200.20">
    <property type="entry name" value="Phosphorylase Kinase, domain 1"/>
    <property type="match status" value="1"/>
</dbReference>
<dbReference type="AlphaFoldDB" id="A0A6A6YYV4"/>
<accession>A0A6A6YYV4</accession>
<keyword evidence="5" id="KW-0496">Mitochondrion</keyword>
<dbReference type="PANTHER" id="PTHR36091">
    <property type="entry name" value="ALTERED INHERITANCE OF MITOCHONDRIA PROTEIN 9, MITOCHONDRIAL"/>
    <property type="match status" value="1"/>
</dbReference>
<feature type="compositionally biased region" description="Basic and acidic residues" evidence="7">
    <location>
        <begin position="428"/>
        <end position="439"/>
    </location>
</feature>
<dbReference type="Pfam" id="PF01636">
    <property type="entry name" value="APH"/>
    <property type="match status" value="1"/>
</dbReference>
<evidence type="ECO:0000256" key="3">
    <source>
        <dbReference type="ARBA" id="ARBA00016197"/>
    </source>
</evidence>
<reference evidence="9 11" key="1">
    <citation type="journal article" date="2020" name="Stud. Mycol.">
        <title>101 Dothideomycetes genomes: a test case for predicting lifestyles and emergence of pathogens.</title>
        <authorList>
            <person name="Haridas S."/>
            <person name="Albert R."/>
            <person name="Binder M."/>
            <person name="Bloem J."/>
            <person name="Labutti K."/>
            <person name="Salamov A."/>
            <person name="Andreopoulos B."/>
            <person name="Baker S."/>
            <person name="Barry K."/>
            <person name="Bills G."/>
            <person name="Bluhm B."/>
            <person name="Cannon C."/>
            <person name="Castanera R."/>
            <person name="Culley D."/>
            <person name="Daum C."/>
            <person name="Ezra D."/>
            <person name="Gonzalez J."/>
            <person name="Henrissat B."/>
            <person name="Kuo A."/>
            <person name="Liang C."/>
            <person name="Lipzen A."/>
            <person name="Lutzoni F."/>
            <person name="Magnuson J."/>
            <person name="Mondo S."/>
            <person name="Nolan M."/>
            <person name="Ohm R."/>
            <person name="Pangilinan J."/>
            <person name="Park H.-J."/>
            <person name="Ramirez L."/>
            <person name="Alfaro M."/>
            <person name="Sun H."/>
            <person name="Tritt A."/>
            <person name="Yoshinaga Y."/>
            <person name="Zwiers L.-H."/>
            <person name="Turgeon B."/>
            <person name="Goodwin S."/>
            <person name="Spatafora J."/>
            <person name="Crous P."/>
            <person name="Grigoriev I."/>
        </authorList>
    </citation>
    <scope>NUCLEOTIDE SEQUENCE</scope>
    <source>
        <strain evidence="9 11">CBS 304.34</strain>
    </source>
</reference>
<dbReference type="Gene3D" id="3.90.1200.10">
    <property type="match status" value="1"/>
</dbReference>
<evidence type="ECO:0000256" key="5">
    <source>
        <dbReference type="ARBA" id="ARBA00023128"/>
    </source>
</evidence>
<evidence type="ECO:0000256" key="1">
    <source>
        <dbReference type="ARBA" id="ARBA00004173"/>
    </source>
</evidence>
<reference evidence="11" key="2">
    <citation type="submission" date="2020-04" db="EMBL/GenBank/DDBJ databases">
        <authorList>
            <consortium name="NCBI Genome Project"/>
        </authorList>
    </citation>
    <scope>NUCLEOTIDE SEQUENCE</scope>
    <source>
        <strain evidence="11">CBS 304.34</strain>
    </source>
</reference>
<dbReference type="InterPro" id="IPR011009">
    <property type="entry name" value="Kinase-like_dom_sf"/>
</dbReference>
<dbReference type="Proteomes" id="UP000504636">
    <property type="component" value="Unplaced"/>
</dbReference>
<feature type="region of interest" description="Disordered" evidence="7">
    <location>
        <begin position="419"/>
        <end position="439"/>
    </location>
</feature>
<dbReference type="RefSeq" id="XP_033580692.1">
    <property type="nucleotide sequence ID" value="XM_033727689.1"/>
</dbReference>
<dbReference type="PANTHER" id="PTHR36091:SF1">
    <property type="entry name" value="ALTERED INHERITANCE OF MITOCHONDRIA PROTEIN 9, MITOCHONDRIAL"/>
    <property type="match status" value="1"/>
</dbReference>
<dbReference type="GO" id="GO:0005739">
    <property type="term" value="C:mitochondrion"/>
    <property type="evidence" value="ECO:0007669"/>
    <property type="project" value="UniProtKB-SubCell"/>
</dbReference>
<evidence type="ECO:0000256" key="6">
    <source>
        <dbReference type="ARBA" id="ARBA00031849"/>
    </source>
</evidence>
<feature type="domain" description="Aminoglycoside phosphotransferase" evidence="8">
    <location>
        <begin position="132"/>
        <end position="393"/>
    </location>
</feature>
<evidence type="ECO:0000256" key="7">
    <source>
        <dbReference type="SAM" id="MobiDB-lite"/>
    </source>
</evidence>
<dbReference type="OrthoDB" id="2831558at2759"/>
<evidence type="ECO:0000313" key="10">
    <source>
        <dbReference type="Proteomes" id="UP000504636"/>
    </source>
</evidence>
<keyword evidence="10" id="KW-1185">Reference proteome</keyword>
<evidence type="ECO:0000313" key="11">
    <source>
        <dbReference type="RefSeq" id="XP_033580692.1"/>
    </source>
</evidence>
<proteinExistence type="inferred from homology"/>
<evidence type="ECO:0000256" key="4">
    <source>
        <dbReference type="ARBA" id="ARBA00022946"/>
    </source>
</evidence>
<protein>
    <recommendedName>
        <fullName evidence="3">Altered inheritance of mitochondria protein 9, mitochondrial</fullName>
    </recommendedName>
    <alternativeName>
        <fullName evidence="6">Found in mitochondrial proteome protein 29</fullName>
    </alternativeName>
</protein>
<dbReference type="InterPro" id="IPR002575">
    <property type="entry name" value="Aminoglycoside_PTrfase"/>
</dbReference>